<accession>A0ABV8Q611</accession>
<evidence type="ECO:0000313" key="4">
    <source>
        <dbReference type="Proteomes" id="UP001595900"/>
    </source>
</evidence>
<sequence>MLLAAALAVVVFSAAGAVAARDPIARLHFLAPVTTLAVPLFCASAALTLGLTLGTATIVLTGVVLAFGGPVLTAAVARSLAAEASLRVGRSPE</sequence>
<dbReference type="Proteomes" id="UP001595900">
    <property type="component" value="Unassembled WGS sequence"/>
</dbReference>
<name>A0ABV8Q611_9MICO</name>
<dbReference type="EMBL" id="JBHSCN010000003">
    <property type="protein sequence ID" value="MFC4242931.1"/>
    <property type="molecule type" value="Genomic_DNA"/>
</dbReference>
<dbReference type="Pfam" id="PF03334">
    <property type="entry name" value="PhaG_MnhG_YufB"/>
    <property type="match status" value="1"/>
</dbReference>
<dbReference type="RefSeq" id="WP_390227905.1">
    <property type="nucleotide sequence ID" value="NZ_JBHSCN010000003.1"/>
</dbReference>
<evidence type="ECO:0000256" key="2">
    <source>
        <dbReference type="SAM" id="SignalP"/>
    </source>
</evidence>
<organism evidence="3 4">
    <name type="scientific">Gryllotalpicola reticulitermitis</name>
    <dbReference type="NCBI Taxonomy" id="1184153"/>
    <lineage>
        <taxon>Bacteria</taxon>
        <taxon>Bacillati</taxon>
        <taxon>Actinomycetota</taxon>
        <taxon>Actinomycetes</taxon>
        <taxon>Micrococcales</taxon>
        <taxon>Microbacteriaceae</taxon>
        <taxon>Gryllotalpicola</taxon>
    </lineage>
</organism>
<evidence type="ECO:0000313" key="3">
    <source>
        <dbReference type="EMBL" id="MFC4242931.1"/>
    </source>
</evidence>
<comment type="caution">
    <text evidence="3">The sequence shown here is derived from an EMBL/GenBank/DDBJ whole genome shotgun (WGS) entry which is preliminary data.</text>
</comment>
<reference evidence="4" key="1">
    <citation type="journal article" date="2019" name="Int. J. Syst. Evol. Microbiol.">
        <title>The Global Catalogue of Microorganisms (GCM) 10K type strain sequencing project: providing services to taxonomists for standard genome sequencing and annotation.</title>
        <authorList>
            <consortium name="The Broad Institute Genomics Platform"/>
            <consortium name="The Broad Institute Genome Sequencing Center for Infectious Disease"/>
            <person name="Wu L."/>
            <person name="Ma J."/>
        </authorList>
    </citation>
    <scope>NUCLEOTIDE SEQUENCE [LARGE SCALE GENOMIC DNA]</scope>
    <source>
        <strain evidence="4">CGMCC 1.10363</strain>
    </source>
</reference>
<feature type="signal peptide" evidence="2">
    <location>
        <begin position="1"/>
        <end position="19"/>
    </location>
</feature>
<keyword evidence="1" id="KW-0812">Transmembrane</keyword>
<feature type="chain" id="PRO_5046516858" evidence="2">
    <location>
        <begin position="20"/>
        <end position="93"/>
    </location>
</feature>
<gene>
    <name evidence="3" type="ORF">ACFOYW_06075</name>
</gene>
<feature type="transmembrane region" description="Helical" evidence="1">
    <location>
        <begin position="58"/>
        <end position="77"/>
    </location>
</feature>
<keyword evidence="1" id="KW-1133">Transmembrane helix</keyword>
<keyword evidence="1" id="KW-0472">Membrane</keyword>
<protein>
    <submittedName>
        <fullName evidence="3">Monovalent cation/H(+) antiporter subunit G</fullName>
    </submittedName>
</protein>
<dbReference type="InterPro" id="IPR005133">
    <property type="entry name" value="PhaG_MnhG_YufB"/>
</dbReference>
<proteinExistence type="predicted"/>
<keyword evidence="2" id="KW-0732">Signal</keyword>
<keyword evidence="4" id="KW-1185">Reference proteome</keyword>
<evidence type="ECO:0000256" key="1">
    <source>
        <dbReference type="SAM" id="Phobius"/>
    </source>
</evidence>
<feature type="transmembrane region" description="Helical" evidence="1">
    <location>
        <begin position="29"/>
        <end position="51"/>
    </location>
</feature>